<dbReference type="RefSeq" id="WP_259830155.1">
    <property type="nucleotide sequence ID" value="NZ_JANZQH010000007.1"/>
</dbReference>
<keyword evidence="2" id="KW-1185">Reference proteome</keyword>
<evidence type="ECO:0008006" key="3">
    <source>
        <dbReference type="Google" id="ProtNLM"/>
    </source>
</evidence>
<comment type="caution">
    <text evidence="1">The sequence shown here is derived from an EMBL/GenBank/DDBJ whole genome shotgun (WGS) entry which is preliminary data.</text>
</comment>
<evidence type="ECO:0000313" key="2">
    <source>
        <dbReference type="Proteomes" id="UP001142057"/>
    </source>
</evidence>
<protein>
    <recommendedName>
        <fullName evidence="3">DUF4595 domain-containing protein</fullName>
    </recommendedName>
</protein>
<sequence length="288" mass="33316">MKKYLLGILFLSALSCGSSDDLENVITNDPALPKIKTLTLKDEDVVNGVTSLYEKLEFKFEYNNDQLVKVWDINGNYTENLTYANGLLSGISITGYMYPQLHLHNPLDIRRKLTYTNQKLSKSEVLEQPLDGKVYTTFEYPSNDIIIARDYTKYYLGQINNTMMFKIYITNQNVTKVETYQGENAAVLTHTTIYEYDQNINPNFLTDKNRILGLPSYGYNIFSLRDYSQLSKNNVVKKKTYFSTVQDENLMGEFNTFYQYQSNGLPSTIYFKENDPNNYLKVSAIYGY</sequence>
<dbReference type="EMBL" id="JANZQH010000007">
    <property type="protein sequence ID" value="MCT2408819.1"/>
    <property type="molecule type" value="Genomic_DNA"/>
</dbReference>
<evidence type="ECO:0000313" key="1">
    <source>
        <dbReference type="EMBL" id="MCT2408819.1"/>
    </source>
</evidence>
<accession>A0ABT2IJN9</accession>
<name>A0ABT2IJN9_9FLAO</name>
<dbReference type="Proteomes" id="UP001142057">
    <property type="component" value="Unassembled WGS sequence"/>
</dbReference>
<proteinExistence type="predicted"/>
<gene>
    <name evidence="1" type="ORF">NZD88_14840</name>
</gene>
<dbReference type="PROSITE" id="PS51257">
    <property type="entry name" value="PROKAR_LIPOPROTEIN"/>
    <property type="match status" value="1"/>
</dbReference>
<reference evidence="1" key="1">
    <citation type="submission" date="2022-08" db="EMBL/GenBank/DDBJ databases">
        <title>Chryseobacterium antibioticum,isolated from the rhizosphere soil of Pyrola in Tibet.</title>
        <authorList>
            <person name="Kan Y."/>
        </authorList>
    </citation>
    <scope>NUCLEOTIDE SEQUENCE</scope>
    <source>
        <strain evidence="1">Pc2-12</strain>
    </source>
</reference>
<organism evidence="1 2">
    <name type="scientific">Chryseobacterium pyrolae</name>
    <dbReference type="NCBI Taxonomy" id="2987481"/>
    <lineage>
        <taxon>Bacteria</taxon>
        <taxon>Pseudomonadati</taxon>
        <taxon>Bacteroidota</taxon>
        <taxon>Flavobacteriia</taxon>
        <taxon>Flavobacteriales</taxon>
        <taxon>Weeksellaceae</taxon>
        <taxon>Chryseobacterium group</taxon>
        <taxon>Chryseobacterium</taxon>
    </lineage>
</organism>